<keyword evidence="2 4" id="KW-0689">Ribosomal protein</keyword>
<dbReference type="GO" id="GO:0006412">
    <property type="term" value="P:translation"/>
    <property type="evidence" value="ECO:0007669"/>
    <property type="project" value="UniProtKB-UniRule"/>
</dbReference>
<dbReference type="InterPro" id="IPR005822">
    <property type="entry name" value="Ribosomal_uL13"/>
</dbReference>
<comment type="function">
    <text evidence="4">This protein is one of the early assembly proteins of the 50S ribosomal subunit, although it is not seen to bind rRNA by itself. It is important during the early stages of 50S assembly.</text>
</comment>
<dbReference type="GO" id="GO:0003735">
    <property type="term" value="F:structural constituent of ribosome"/>
    <property type="evidence" value="ECO:0007669"/>
    <property type="project" value="UniProtKB-UniRule"/>
</dbReference>
<organism evidence="5 6">
    <name type="scientific">Acidianus brierleyi</name>
    <dbReference type="NCBI Taxonomy" id="41673"/>
    <lineage>
        <taxon>Archaea</taxon>
        <taxon>Thermoproteota</taxon>
        <taxon>Thermoprotei</taxon>
        <taxon>Sulfolobales</taxon>
        <taxon>Sulfolobaceae</taxon>
        <taxon>Acidianus</taxon>
    </lineage>
</organism>
<keyword evidence="3 4" id="KW-0687">Ribonucleoprotein</keyword>
<dbReference type="PANTHER" id="PTHR11545">
    <property type="entry name" value="RIBOSOMAL PROTEIN L13"/>
    <property type="match status" value="1"/>
</dbReference>
<dbReference type="GO" id="GO:0017148">
    <property type="term" value="P:negative regulation of translation"/>
    <property type="evidence" value="ECO:0007669"/>
    <property type="project" value="TreeGrafter"/>
</dbReference>
<evidence type="ECO:0000313" key="6">
    <source>
        <dbReference type="Proteomes" id="UP000248044"/>
    </source>
</evidence>
<reference evidence="5 6" key="1">
    <citation type="submission" date="2018-05" db="EMBL/GenBank/DDBJ databases">
        <title>Complete Genome Sequences of Extremely Thermoacidophilic, Metal-Mobilizing Type-Strain Members of the Archaeal Family Sulfolobaceae: Acidianus brierleyi DSM-1651T, Acidianus sulfidivorans DSM-18786T, Metallosphaera hakonensis DSM-7519T, and Metallosphaera prunae DSM-10039T.</title>
        <authorList>
            <person name="Counts J.A."/>
            <person name="Kelly R.M."/>
        </authorList>
    </citation>
    <scope>NUCLEOTIDE SEQUENCE [LARGE SCALE GENOMIC DNA]</scope>
    <source>
        <strain evidence="5 6">DSM 1651</strain>
    </source>
</reference>
<evidence type="ECO:0000256" key="1">
    <source>
        <dbReference type="ARBA" id="ARBA00006227"/>
    </source>
</evidence>
<dbReference type="NCBIfam" id="NF005004">
    <property type="entry name" value="PRK06394.1"/>
    <property type="match status" value="1"/>
</dbReference>
<proteinExistence type="inferred from homology"/>
<dbReference type="EMBL" id="CP029289">
    <property type="protein sequence ID" value="AWR94697.1"/>
    <property type="molecule type" value="Genomic_DNA"/>
</dbReference>
<sequence length="153" mass="17636">MTEENIIIINAENQILGRMCSNIVNLLKDGKKVYIINSEKAVVSGPKYRVINGYKLFFSVRTLFNPYKQGIRRPRSPINIVKRTIRGMLPKTPKGIRMLKNVKAYIGIPKEFEGKEFIRFDNADVKRLKGKYVTLEDVAKEMGWKVYVKPATK</sequence>
<comment type="subunit">
    <text evidence="4">Part of the 50S ribosomal subunit.</text>
</comment>
<dbReference type="GeneID" id="36832270"/>
<comment type="similarity">
    <text evidence="1 4">Belongs to the universal ribosomal protein uL13 family.</text>
</comment>
<dbReference type="GO" id="GO:0003729">
    <property type="term" value="F:mRNA binding"/>
    <property type="evidence" value="ECO:0007669"/>
    <property type="project" value="TreeGrafter"/>
</dbReference>
<dbReference type="PANTHER" id="PTHR11545:SF3">
    <property type="entry name" value="LARGE RIBOSOMAL SUBUNIT PROTEIN UL13"/>
    <property type="match status" value="1"/>
</dbReference>
<evidence type="ECO:0000256" key="3">
    <source>
        <dbReference type="ARBA" id="ARBA00023274"/>
    </source>
</evidence>
<protein>
    <recommendedName>
        <fullName evidence="4">Large ribosomal subunit protein uL13</fullName>
    </recommendedName>
</protein>
<dbReference type="GO" id="GO:0022625">
    <property type="term" value="C:cytosolic large ribosomal subunit"/>
    <property type="evidence" value="ECO:0007669"/>
    <property type="project" value="UniProtKB-UniRule"/>
</dbReference>
<dbReference type="AlphaFoldDB" id="A0A2U9IF73"/>
<dbReference type="OrthoDB" id="7668at2157"/>
<dbReference type="Gene3D" id="3.90.1180.10">
    <property type="entry name" value="Ribosomal protein L13"/>
    <property type="match status" value="1"/>
</dbReference>
<dbReference type="KEGG" id="abri:DFR85_08900"/>
<dbReference type="InterPro" id="IPR036899">
    <property type="entry name" value="Ribosomal_uL13_sf"/>
</dbReference>
<evidence type="ECO:0000256" key="4">
    <source>
        <dbReference type="HAMAP-Rule" id="MF_01366"/>
    </source>
</evidence>
<dbReference type="NCBIfam" id="TIGR01077">
    <property type="entry name" value="L13_A_E"/>
    <property type="match status" value="1"/>
</dbReference>
<dbReference type="PIRSF" id="PIRSF002181">
    <property type="entry name" value="Ribosomal_L13"/>
    <property type="match status" value="1"/>
</dbReference>
<dbReference type="HAMAP" id="MF_01366">
    <property type="entry name" value="Ribosomal_uL13"/>
    <property type="match status" value="1"/>
</dbReference>
<evidence type="ECO:0000313" key="5">
    <source>
        <dbReference type="EMBL" id="AWR94697.1"/>
    </source>
</evidence>
<keyword evidence="6" id="KW-1185">Reference proteome</keyword>
<dbReference type="CDD" id="cd00392">
    <property type="entry name" value="Ribosomal_L13"/>
    <property type="match status" value="1"/>
</dbReference>
<dbReference type="InterPro" id="IPR005755">
    <property type="entry name" value="Ribosomal_uL13_euk/arc"/>
</dbReference>
<dbReference type="InterPro" id="IPR005823">
    <property type="entry name" value="Ribosomal_uL13_bac-type"/>
</dbReference>
<name>A0A2U9IF73_9CREN</name>
<accession>A0A2U9IF73</accession>
<dbReference type="Proteomes" id="UP000248044">
    <property type="component" value="Chromosome"/>
</dbReference>
<dbReference type="RefSeq" id="WP_110270578.1">
    <property type="nucleotide sequence ID" value="NZ_CP029289.2"/>
</dbReference>
<gene>
    <name evidence="4" type="primary">rpl13</name>
    <name evidence="5" type="ORF">DFR85_08900</name>
</gene>
<evidence type="ECO:0000256" key="2">
    <source>
        <dbReference type="ARBA" id="ARBA00022980"/>
    </source>
</evidence>
<dbReference type="Pfam" id="PF00572">
    <property type="entry name" value="Ribosomal_L13"/>
    <property type="match status" value="1"/>
</dbReference>
<dbReference type="SUPFAM" id="SSF52161">
    <property type="entry name" value="Ribosomal protein L13"/>
    <property type="match status" value="1"/>
</dbReference>